<feature type="transmembrane region" description="Helical" evidence="16">
    <location>
        <begin position="406"/>
        <end position="425"/>
    </location>
</feature>
<dbReference type="PANTHER" id="PTHR43520">
    <property type="entry name" value="ATP7, ISOFORM B"/>
    <property type="match status" value="1"/>
</dbReference>
<evidence type="ECO:0000256" key="5">
    <source>
        <dbReference type="ARBA" id="ARBA00022692"/>
    </source>
</evidence>
<evidence type="ECO:0000256" key="11">
    <source>
        <dbReference type="ARBA" id="ARBA00022989"/>
    </source>
</evidence>
<dbReference type="GO" id="GO:0043682">
    <property type="term" value="F:P-type divalent copper transporter activity"/>
    <property type="evidence" value="ECO:0007669"/>
    <property type="project" value="TreeGrafter"/>
</dbReference>
<evidence type="ECO:0000256" key="12">
    <source>
        <dbReference type="ARBA" id="ARBA00023008"/>
    </source>
</evidence>
<evidence type="ECO:0000256" key="1">
    <source>
        <dbReference type="ARBA" id="ARBA00004127"/>
    </source>
</evidence>
<keyword evidence="8" id="KW-0187">Copper transport</keyword>
<evidence type="ECO:0000256" key="9">
    <source>
        <dbReference type="ARBA" id="ARBA00022840"/>
    </source>
</evidence>
<dbReference type="FunFam" id="2.70.150.10:FF:000002">
    <property type="entry name" value="Copper-transporting ATPase 1, putative"/>
    <property type="match status" value="1"/>
</dbReference>
<evidence type="ECO:0000256" key="8">
    <source>
        <dbReference type="ARBA" id="ARBA00022796"/>
    </source>
</evidence>
<dbReference type="NCBIfam" id="TIGR01494">
    <property type="entry name" value="ATPase_P-type"/>
    <property type="match status" value="2"/>
</dbReference>
<keyword evidence="4" id="KW-0813">Transport</keyword>
<sequence>MLDSSSAESTFQISGISCGSCISSIETKISSLNGIQSISVSLLTQKATILHDPNLQSTDSIIKQITSIGFDSRLISSNQLFKPNTNLITNHHINTIEIHLTIDGMTCGSCSSTIQSKLLNLNGIDHVSISLLTRRALINCQSELWSPQKICSEIDKLGFEAQIISVNHLNSLSPTINNDYQFFKNHQSSSLSSKPHKSNLSIYGIPTLNDSIIFQDSIKKLDGVISCQIDFRLQSITIYHHRSIIPLRKILDHISSFGYNPLLTNSNHNSAQLHSLARTKEINEWRAAYRLAGLFALPVFFIQMILPMIHPSSSDSILVKFTNCSLGLPGWYLDDWICFLLTLPVQFGVGARFYRSAWKSISHGTATMDVLVVFGTTSAFIFSLFSLLFAPFLITSQNVPINYRPTIFFDTCTMLFTFVSFGRYLENLAKGQTSTALSKLISLSPSSASLYLDPPHCTQETLIATELVEVGDTLKIRPGDRIPADGTLISGKSSVDESMITGEALEVNKSIGDQLIGGTINGTGSFNMIVTKAGSDTALSQIVKLVEESQTSKAPIQALADKIAGYFVPTVLGLGLLTFIVWMIISHTNVINYIPSLNKLFSSHIQPQGPITVGNRLMTCLKLCISVIVVACPCALGLSTPTAIMVGTGVGAQNGILIKGAGPLEAAHRIDRIVLDKTGTLTTGQFEVVGIRWSREMIEEKQKILMAITAAESKSEHPLAKAVLRFGLKTLGWGNILPSGMVKIIEFESLTGEGIRSLIELNQMTHKLLIGNLKFLGCSLKNEEMMAEFQTEEEGLGHTCVMVRFDDKLACIISLADVVKPEARQAVEAFRWMGMSVSMVTGDQKRTANAIAKLVGIFPEDVYAGVSPHGKQLLIESMQSEPISSSKLTNRNSTSTRPTRVVMVGDGINDSPALASADLGVAMCSGTEIAMEAADIILMKSDLLDVVAAIDLSRKVFRQIRLNFLWASIYNLVGIPLAMGFLLPWGIHLHPMMAGASMAFSSVSVVCSSLTLRWWKKPKISSRSRKEEKLARGNLLSTIEGLIMKIRESRTNKHHQYLQVEQEEELLPIIQAV</sequence>
<dbReference type="GO" id="GO:0055070">
    <property type="term" value="P:copper ion homeostasis"/>
    <property type="evidence" value="ECO:0007669"/>
    <property type="project" value="TreeGrafter"/>
</dbReference>
<dbReference type="InterPro" id="IPR008250">
    <property type="entry name" value="ATPase_P-typ_transduc_dom_A_sf"/>
</dbReference>
<dbReference type="PROSITE" id="PS01047">
    <property type="entry name" value="HMA_1"/>
    <property type="match status" value="2"/>
</dbReference>
<dbReference type="EC" id="7.2.2.8" evidence="3"/>
<dbReference type="AlphaFoldDB" id="A0A9Q3I3A1"/>
<dbReference type="Pfam" id="PF00702">
    <property type="entry name" value="Hydrolase"/>
    <property type="match status" value="1"/>
</dbReference>
<feature type="transmembrane region" description="Helical" evidence="16">
    <location>
        <begin position="964"/>
        <end position="987"/>
    </location>
</feature>
<dbReference type="Pfam" id="PF00403">
    <property type="entry name" value="HMA"/>
    <property type="match status" value="2"/>
</dbReference>
<dbReference type="NCBIfam" id="TIGR01525">
    <property type="entry name" value="ATPase-IB_hvy"/>
    <property type="match status" value="1"/>
</dbReference>
<evidence type="ECO:0000256" key="7">
    <source>
        <dbReference type="ARBA" id="ARBA00022741"/>
    </source>
</evidence>
<evidence type="ECO:0000313" key="19">
    <source>
        <dbReference type="Proteomes" id="UP000765509"/>
    </source>
</evidence>
<dbReference type="InterPro" id="IPR027256">
    <property type="entry name" value="P-typ_ATPase_IB"/>
</dbReference>
<dbReference type="Gene3D" id="2.70.150.10">
    <property type="entry name" value="Calcium-transporting ATPase, cytoplasmic transduction domain A"/>
    <property type="match status" value="1"/>
</dbReference>
<evidence type="ECO:0000256" key="10">
    <source>
        <dbReference type="ARBA" id="ARBA00022967"/>
    </source>
</evidence>
<evidence type="ECO:0000256" key="16">
    <source>
        <dbReference type="RuleBase" id="RU362081"/>
    </source>
</evidence>
<dbReference type="PRINTS" id="PR00119">
    <property type="entry name" value="CATATPASE"/>
</dbReference>
<feature type="transmembrane region" description="Helical" evidence="16">
    <location>
        <begin position="370"/>
        <end position="394"/>
    </location>
</feature>
<dbReference type="SFLD" id="SFLDG00002">
    <property type="entry name" value="C1.7:_P-type_atpase_like"/>
    <property type="match status" value="1"/>
</dbReference>
<evidence type="ECO:0000256" key="15">
    <source>
        <dbReference type="ARBA" id="ARBA00080126"/>
    </source>
</evidence>
<comment type="subcellular location">
    <subcellularLocation>
        <location evidence="1">Endomembrane system</location>
        <topology evidence="1">Multi-pass membrane protein</topology>
    </subcellularLocation>
    <subcellularLocation>
        <location evidence="16">Membrane</location>
    </subcellularLocation>
</comment>
<dbReference type="PANTHER" id="PTHR43520:SF8">
    <property type="entry name" value="P-TYPE CU(+) TRANSPORTER"/>
    <property type="match status" value="1"/>
</dbReference>
<accession>A0A9Q3I3A1</accession>
<evidence type="ECO:0000256" key="13">
    <source>
        <dbReference type="ARBA" id="ARBA00023065"/>
    </source>
</evidence>
<dbReference type="PROSITE" id="PS01229">
    <property type="entry name" value="COF_2"/>
    <property type="match status" value="1"/>
</dbReference>
<evidence type="ECO:0000259" key="17">
    <source>
        <dbReference type="PROSITE" id="PS50846"/>
    </source>
</evidence>
<dbReference type="CDD" id="cd00371">
    <property type="entry name" value="HMA"/>
    <property type="match status" value="2"/>
</dbReference>
<keyword evidence="7 16" id="KW-0547">Nucleotide-binding</keyword>
<evidence type="ECO:0000313" key="18">
    <source>
        <dbReference type="EMBL" id="MBW0526403.1"/>
    </source>
</evidence>
<feature type="transmembrane region" description="Helical" evidence="16">
    <location>
        <begin position="288"/>
        <end position="310"/>
    </location>
</feature>
<evidence type="ECO:0000256" key="4">
    <source>
        <dbReference type="ARBA" id="ARBA00022448"/>
    </source>
</evidence>
<keyword evidence="19" id="KW-1185">Reference proteome</keyword>
<dbReference type="InterPro" id="IPR006121">
    <property type="entry name" value="HMA_dom"/>
</dbReference>
<dbReference type="Gene3D" id="3.40.50.1000">
    <property type="entry name" value="HAD superfamily/HAD-like"/>
    <property type="match status" value="1"/>
</dbReference>
<dbReference type="GO" id="GO:0140581">
    <property type="term" value="F:P-type monovalent copper transporter activity"/>
    <property type="evidence" value="ECO:0007669"/>
    <property type="project" value="UniProtKB-EC"/>
</dbReference>
<keyword evidence="14 16" id="KW-0472">Membrane</keyword>
<feature type="transmembrane region" description="Helical" evidence="16">
    <location>
        <begin position="616"/>
        <end position="638"/>
    </location>
</feature>
<dbReference type="InterPro" id="IPR044492">
    <property type="entry name" value="P_typ_ATPase_HD_dom"/>
</dbReference>
<keyword evidence="13" id="KW-0406">Ion transport</keyword>
<dbReference type="OrthoDB" id="2503562at2759"/>
<keyword evidence="10" id="KW-1278">Translocase</keyword>
<feature type="transmembrane region" description="Helical" evidence="16">
    <location>
        <begin position="330"/>
        <end position="349"/>
    </location>
</feature>
<dbReference type="GO" id="GO:0012505">
    <property type="term" value="C:endomembrane system"/>
    <property type="evidence" value="ECO:0007669"/>
    <property type="project" value="UniProtKB-SubCell"/>
</dbReference>
<name>A0A9Q3I3A1_9BASI</name>
<dbReference type="InterPro" id="IPR001757">
    <property type="entry name" value="P_typ_ATPase"/>
</dbReference>
<dbReference type="InterPro" id="IPR059000">
    <property type="entry name" value="ATPase_P-type_domA"/>
</dbReference>
<evidence type="ECO:0000256" key="6">
    <source>
        <dbReference type="ARBA" id="ARBA00022723"/>
    </source>
</evidence>
<dbReference type="InterPro" id="IPR023299">
    <property type="entry name" value="ATPase_P-typ_cyto_dom_N"/>
</dbReference>
<dbReference type="FunFam" id="3.30.70.100:FF:000001">
    <property type="entry name" value="ATPase copper transporting beta"/>
    <property type="match status" value="2"/>
</dbReference>
<keyword evidence="9 16" id="KW-0067">ATP-binding</keyword>
<dbReference type="SUPFAM" id="SSF81653">
    <property type="entry name" value="Calcium ATPase, transduction domain A"/>
    <property type="match status" value="1"/>
</dbReference>
<protein>
    <recommendedName>
        <fullName evidence="3">P-type Cu(+) transporter</fullName>
        <ecNumber evidence="3">7.2.2.8</ecNumber>
    </recommendedName>
    <alternativeName>
        <fullName evidence="15">Cu(2+)-ATPase</fullName>
    </alternativeName>
</protein>
<feature type="transmembrane region" description="Helical" evidence="16">
    <location>
        <begin position="993"/>
        <end position="1015"/>
    </location>
</feature>
<dbReference type="InterPro" id="IPR018303">
    <property type="entry name" value="ATPase_P-typ_P_site"/>
</dbReference>
<dbReference type="Gene3D" id="3.30.70.100">
    <property type="match status" value="2"/>
</dbReference>
<organism evidence="18 19">
    <name type="scientific">Austropuccinia psidii MF-1</name>
    <dbReference type="NCBI Taxonomy" id="1389203"/>
    <lineage>
        <taxon>Eukaryota</taxon>
        <taxon>Fungi</taxon>
        <taxon>Dikarya</taxon>
        <taxon>Basidiomycota</taxon>
        <taxon>Pucciniomycotina</taxon>
        <taxon>Pucciniomycetes</taxon>
        <taxon>Pucciniales</taxon>
        <taxon>Sphaerophragmiaceae</taxon>
        <taxon>Austropuccinia</taxon>
    </lineage>
</organism>
<keyword evidence="12" id="KW-0186">Copper</keyword>
<dbReference type="InterPro" id="IPR023298">
    <property type="entry name" value="ATPase_P-typ_TM_dom_sf"/>
</dbReference>
<dbReference type="GO" id="GO:0016887">
    <property type="term" value="F:ATP hydrolysis activity"/>
    <property type="evidence" value="ECO:0007669"/>
    <property type="project" value="InterPro"/>
</dbReference>
<dbReference type="GO" id="GO:0005507">
    <property type="term" value="F:copper ion binding"/>
    <property type="evidence" value="ECO:0007669"/>
    <property type="project" value="TreeGrafter"/>
</dbReference>
<dbReference type="EMBL" id="AVOT02032636">
    <property type="protein sequence ID" value="MBW0526403.1"/>
    <property type="molecule type" value="Genomic_DNA"/>
</dbReference>
<feature type="domain" description="HMA" evidence="17">
    <location>
        <begin position="7"/>
        <end position="73"/>
    </location>
</feature>
<dbReference type="Proteomes" id="UP000765509">
    <property type="component" value="Unassembled WGS sequence"/>
</dbReference>
<dbReference type="SUPFAM" id="SSF55008">
    <property type="entry name" value="HMA, heavy metal-associated domain"/>
    <property type="match status" value="3"/>
</dbReference>
<keyword evidence="5 16" id="KW-0812">Transmembrane</keyword>
<dbReference type="InterPro" id="IPR036412">
    <property type="entry name" value="HAD-like_sf"/>
</dbReference>
<feature type="domain" description="HMA" evidence="17">
    <location>
        <begin position="96"/>
        <end position="162"/>
    </location>
</feature>
<dbReference type="GO" id="GO:0005524">
    <property type="term" value="F:ATP binding"/>
    <property type="evidence" value="ECO:0007669"/>
    <property type="project" value="UniProtKB-UniRule"/>
</dbReference>
<keyword evidence="11 16" id="KW-1133">Transmembrane helix</keyword>
<evidence type="ECO:0000256" key="2">
    <source>
        <dbReference type="ARBA" id="ARBA00006024"/>
    </source>
</evidence>
<dbReference type="InterPro" id="IPR023214">
    <property type="entry name" value="HAD_sf"/>
</dbReference>
<dbReference type="SFLD" id="SFLDF00027">
    <property type="entry name" value="p-type_atpase"/>
    <property type="match status" value="1"/>
</dbReference>
<dbReference type="Pfam" id="PF00122">
    <property type="entry name" value="E1-E2_ATPase"/>
    <property type="match status" value="1"/>
</dbReference>
<dbReference type="FunFam" id="3.40.50.1000:FF:000144">
    <property type="entry name" value="copper-transporting ATPase 1 isoform X2"/>
    <property type="match status" value="1"/>
</dbReference>
<feature type="transmembrane region" description="Helical" evidence="16">
    <location>
        <begin position="563"/>
        <end position="585"/>
    </location>
</feature>
<dbReference type="SUPFAM" id="SSF81665">
    <property type="entry name" value="Calcium ATPase, transmembrane domain M"/>
    <property type="match status" value="1"/>
</dbReference>
<dbReference type="Gene3D" id="3.40.1110.10">
    <property type="entry name" value="Calcium-transporting ATPase, cytoplasmic domain N"/>
    <property type="match status" value="1"/>
</dbReference>
<proteinExistence type="inferred from homology"/>
<reference evidence="18" key="1">
    <citation type="submission" date="2021-03" db="EMBL/GenBank/DDBJ databases">
        <title>Draft genome sequence of rust myrtle Austropuccinia psidii MF-1, a brazilian biotype.</title>
        <authorList>
            <person name="Quecine M.C."/>
            <person name="Pachon D.M.R."/>
            <person name="Bonatelli M.L."/>
            <person name="Correr F.H."/>
            <person name="Franceschini L.M."/>
            <person name="Leite T.F."/>
            <person name="Margarido G.R.A."/>
            <person name="Almeida C.A."/>
            <person name="Ferrarezi J.A."/>
            <person name="Labate C.A."/>
        </authorList>
    </citation>
    <scope>NUCLEOTIDE SEQUENCE</scope>
    <source>
        <strain evidence="18">MF-1</strain>
    </source>
</reference>
<dbReference type="InterPro" id="IPR017969">
    <property type="entry name" value="Heavy-metal-associated_CS"/>
</dbReference>
<dbReference type="GO" id="GO:0016020">
    <property type="term" value="C:membrane"/>
    <property type="evidence" value="ECO:0007669"/>
    <property type="project" value="UniProtKB-SubCell"/>
</dbReference>
<dbReference type="PROSITE" id="PS50846">
    <property type="entry name" value="HMA_2"/>
    <property type="match status" value="2"/>
</dbReference>
<dbReference type="SFLD" id="SFLDS00003">
    <property type="entry name" value="Haloacid_Dehalogenase"/>
    <property type="match status" value="1"/>
</dbReference>
<dbReference type="SUPFAM" id="SSF56784">
    <property type="entry name" value="HAD-like"/>
    <property type="match status" value="1"/>
</dbReference>
<evidence type="ECO:0000256" key="14">
    <source>
        <dbReference type="ARBA" id="ARBA00023136"/>
    </source>
</evidence>
<evidence type="ECO:0000256" key="3">
    <source>
        <dbReference type="ARBA" id="ARBA00012517"/>
    </source>
</evidence>
<keyword evidence="6 16" id="KW-0479">Metal-binding</keyword>
<dbReference type="PROSITE" id="PS00154">
    <property type="entry name" value="ATPASE_E1_E2"/>
    <property type="match status" value="1"/>
</dbReference>
<dbReference type="InterPro" id="IPR036163">
    <property type="entry name" value="HMA_dom_sf"/>
</dbReference>
<gene>
    <name evidence="18" type="ORF">O181_066118</name>
</gene>
<dbReference type="CDD" id="cd02094">
    <property type="entry name" value="P-type_ATPase_Cu-like"/>
    <property type="match status" value="1"/>
</dbReference>
<comment type="similarity">
    <text evidence="2 16">Belongs to the cation transport ATPase (P-type) (TC 3.A.3) family. Type IB subfamily.</text>
</comment>
<comment type="caution">
    <text evidence="18">The sequence shown here is derived from an EMBL/GenBank/DDBJ whole genome shotgun (WGS) entry which is preliminary data.</text>
</comment>
<dbReference type="SUPFAM" id="SSF81660">
    <property type="entry name" value="Metal cation-transporting ATPase, ATP-binding domain N"/>
    <property type="match status" value="1"/>
</dbReference>